<evidence type="ECO:0000256" key="1">
    <source>
        <dbReference type="ARBA" id="ARBA00004141"/>
    </source>
</evidence>
<evidence type="ECO:0000313" key="7">
    <source>
        <dbReference type="EMBL" id="OGZ33286.1"/>
    </source>
</evidence>
<dbReference type="NCBIfam" id="TIGR02210">
    <property type="entry name" value="rodA_shape"/>
    <property type="match status" value="1"/>
</dbReference>
<name>A0A1G2F5E3_9BACT</name>
<dbReference type="GO" id="GO:0005886">
    <property type="term" value="C:plasma membrane"/>
    <property type="evidence" value="ECO:0007669"/>
    <property type="project" value="TreeGrafter"/>
</dbReference>
<keyword evidence="4 6" id="KW-1133">Transmembrane helix</keyword>
<feature type="transmembrane region" description="Helical" evidence="6">
    <location>
        <begin position="303"/>
        <end position="325"/>
    </location>
</feature>
<feature type="transmembrane region" description="Helical" evidence="6">
    <location>
        <begin position="40"/>
        <end position="59"/>
    </location>
</feature>
<gene>
    <name evidence="7" type="ORF">A2V69_01935</name>
</gene>
<feature type="transmembrane region" description="Helical" evidence="6">
    <location>
        <begin position="139"/>
        <end position="155"/>
    </location>
</feature>
<proteinExistence type="predicted"/>
<sequence length="363" mass="41163">MMFFYILKKLDWVLVISVLLLCGVGLLSIYSTLYTQESKIFYKQMAFIVIGFFLMFVFASLDYRLFRNHPVFLIIIYILSVLLLVGVLLFGKETRGAMSWFKFGPLNFEPVESAKLVMILILAQYFSLRHIELYRVRHIIISGVYLLIPVVLVFFQPDLGSAMVLVFLWLGTMIIAGIKLKQLLILFLIGAIIFLIAWFAILKPYQKDRIVTFINPYFDPHGSGYHRIQSVITVGSGQLWGRGLGHGSQSQLNFLPDRTTDFIFASIAEEMGFVSVVFIFVFYFLLFFRIIKIALSATNNFSRLFCVGACIVFLFQVVVNIGMNLGVLPIAGISLPFVSYGGSNLLINFIILGIVQSIAVRNK</sequence>
<dbReference type="Pfam" id="PF01098">
    <property type="entry name" value="FTSW_RODA_SPOVE"/>
    <property type="match status" value="1"/>
</dbReference>
<dbReference type="InterPro" id="IPR001182">
    <property type="entry name" value="FtsW/RodA"/>
</dbReference>
<keyword evidence="3" id="KW-0133">Cell shape</keyword>
<dbReference type="InterPro" id="IPR011923">
    <property type="entry name" value="RodA/MrdB"/>
</dbReference>
<dbReference type="GO" id="GO:0015648">
    <property type="term" value="F:lipid-linked peptidoglycan transporter activity"/>
    <property type="evidence" value="ECO:0007669"/>
    <property type="project" value="TreeGrafter"/>
</dbReference>
<keyword evidence="2 6" id="KW-0812">Transmembrane</keyword>
<evidence type="ECO:0000256" key="5">
    <source>
        <dbReference type="ARBA" id="ARBA00023136"/>
    </source>
</evidence>
<dbReference type="GO" id="GO:0032153">
    <property type="term" value="C:cell division site"/>
    <property type="evidence" value="ECO:0007669"/>
    <property type="project" value="TreeGrafter"/>
</dbReference>
<feature type="transmembrane region" description="Helical" evidence="6">
    <location>
        <begin position="161"/>
        <end position="178"/>
    </location>
</feature>
<feature type="transmembrane region" description="Helical" evidence="6">
    <location>
        <begin position="110"/>
        <end position="127"/>
    </location>
</feature>
<comment type="subcellular location">
    <subcellularLocation>
        <location evidence="1">Membrane</location>
        <topology evidence="1">Multi-pass membrane protein</topology>
    </subcellularLocation>
</comment>
<comment type="caution">
    <text evidence="7">The sequence shown here is derived from an EMBL/GenBank/DDBJ whole genome shotgun (WGS) entry which is preliminary data.</text>
</comment>
<dbReference type="Proteomes" id="UP000177810">
    <property type="component" value="Unassembled WGS sequence"/>
</dbReference>
<feature type="transmembrane region" description="Helical" evidence="6">
    <location>
        <begin position="271"/>
        <end position="291"/>
    </location>
</feature>
<evidence type="ECO:0000256" key="4">
    <source>
        <dbReference type="ARBA" id="ARBA00022989"/>
    </source>
</evidence>
<dbReference type="GO" id="GO:0008360">
    <property type="term" value="P:regulation of cell shape"/>
    <property type="evidence" value="ECO:0007669"/>
    <property type="project" value="UniProtKB-KW"/>
</dbReference>
<evidence type="ECO:0000313" key="8">
    <source>
        <dbReference type="Proteomes" id="UP000177810"/>
    </source>
</evidence>
<dbReference type="GO" id="GO:0051301">
    <property type="term" value="P:cell division"/>
    <property type="evidence" value="ECO:0007669"/>
    <property type="project" value="InterPro"/>
</dbReference>
<protein>
    <submittedName>
        <fullName evidence="7">Rod shape-determining protein RodA</fullName>
    </submittedName>
</protein>
<evidence type="ECO:0000256" key="2">
    <source>
        <dbReference type="ARBA" id="ARBA00022692"/>
    </source>
</evidence>
<keyword evidence="5 6" id="KW-0472">Membrane</keyword>
<feature type="transmembrane region" description="Helical" evidence="6">
    <location>
        <begin position="337"/>
        <end position="360"/>
    </location>
</feature>
<organism evidence="7 8">
    <name type="scientific">Candidatus Portnoybacteria bacterium RBG_13_40_8</name>
    <dbReference type="NCBI Taxonomy" id="1801990"/>
    <lineage>
        <taxon>Bacteria</taxon>
        <taxon>Candidatus Portnoyibacteriota</taxon>
    </lineage>
</organism>
<dbReference type="EMBL" id="MHMT01000001">
    <property type="protein sequence ID" value="OGZ33286.1"/>
    <property type="molecule type" value="Genomic_DNA"/>
</dbReference>
<feature type="transmembrane region" description="Helical" evidence="6">
    <location>
        <begin position="12"/>
        <end position="34"/>
    </location>
</feature>
<accession>A0A1G2F5E3</accession>
<dbReference type="AlphaFoldDB" id="A0A1G2F5E3"/>
<dbReference type="PANTHER" id="PTHR30474">
    <property type="entry name" value="CELL CYCLE PROTEIN"/>
    <property type="match status" value="1"/>
</dbReference>
<reference evidence="7 8" key="1">
    <citation type="journal article" date="2016" name="Nat. Commun.">
        <title>Thousands of microbial genomes shed light on interconnected biogeochemical processes in an aquifer system.</title>
        <authorList>
            <person name="Anantharaman K."/>
            <person name="Brown C.T."/>
            <person name="Hug L.A."/>
            <person name="Sharon I."/>
            <person name="Castelle C.J."/>
            <person name="Probst A.J."/>
            <person name="Thomas B.C."/>
            <person name="Singh A."/>
            <person name="Wilkins M.J."/>
            <person name="Karaoz U."/>
            <person name="Brodie E.L."/>
            <person name="Williams K.H."/>
            <person name="Hubbard S.S."/>
            <person name="Banfield J.F."/>
        </authorList>
    </citation>
    <scope>NUCLEOTIDE SEQUENCE [LARGE SCALE GENOMIC DNA]</scope>
</reference>
<feature type="transmembrane region" description="Helical" evidence="6">
    <location>
        <begin position="183"/>
        <end position="201"/>
    </location>
</feature>
<feature type="transmembrane region" description="Helical" evidence="6">
    <location>
        <begin position="71"/>
        <end position="90"/>
    </location>
</feature>
<dbReference type="STRING" id="1801990.A2V69_01935"/>
<evidence type="ECO:0000256" key="3">
    <source>
        <dbReference type="ARBA" id="ARBA00022960"/>
    </source>
</evidence>
<evidence type="ECO:0000256" key="6">
    <source>
        <dbReference type="SAM" id="Phobius"/>
    </source>
</evidence>